<accession>A0A563DZI7</accession>
<dbReference type="Proteomes" id="UP000320244">
    <property type="component" value="Unassembled WGS sequence"/>
</dbReference>
<feature type="transmembrane region" description="Helical" evidence="1">
    <location>
        <begin position="74"/>
        <end position="94"/>
    </location>
</feature>
<feature type="transmembrane region" description="Helical" evidence="1">
    <location>
        <begin position="202"/>
        <end position="220"/>
    </location>
</feature>
<keyword evidence="1" id="KW-1133">Transmembrane helix</keyword>
<name>A0A563DZI7_9MICO</name>
<gene>
    <name evidence="2" type="ORF">FGL98_12745</name>
</gene>
<sequence>MSYGVAPGGLGPRRAASAAAGRFIATVIFQKIRCGVLLSTIMVVAAVGGLLVAFGWQDYRDPYRERSHGVTLTFYGVGLVMCALGIVGPILVTWRGARWTHTFRRTVTRDRMAAARGLAGPVPVELATLWDVRRPEQLLPGLVPALPGILRAPHVRHSRLRGGWTGLLVALLTCVVGLVNLWDPIDPPVEHAPGTRLASTPALATGITYLVAWTVLWTFIARASDLRDVHLVEVVAYGWVLPGGEEAAMVGVPSRRLTGGPLAVVVILLVIGVARFLRDPLAAGIAMAIVALFLVPVIVVRVLRRRHPRTLPMMTWDQKGPAPLGCAPACRVELTAQPGMLHVVDRQGTRPALTLAAHDVVAVVDVVGVSGTVAVTGTDDILLALTGNDAGRLIREWWAENRTEETHARAAE</sequence>
<dbReference type="RefSeq" id="WP_146317152.1">
    <property type="nucleotide sequence ID" value="NZ_VCQV01000017.1"/>
</dbReference>
<reference evidence="2 3" key="2">
    <citation type="submission" date="2019-08" db="EMBL/GenBank/DDBJ databases">
        <title>Jejuicoccus antrihumi gen. nov., sp. nov., a new member of the family Dermacoccaceae isolated from a cave.</title>
        <authorList>
            <person name="Schumann P."/>
            <person name="Kim I.S."/>
        </authorList>
    </citation>
    <scope>NUCLEOTIDE SEQUENCE [LARGE SCALE GENOMIC DNA]</scope>
    <source>
        <strain evidence="2 3">C5-26</strain>
    </source>
</reference>
<keyword evidence="3" id="KW-1185">Reference proteome</keyword>
<keyword evidence="1" id="KW-0812">Transmembrane</keyword>
<protein>
    <submittedName>
        <fullName evidence="2">Uncharacterized protein</fullName>
    </submittedName>
</protein>
<feature type="transmembrane region" description="Helical" evidence="1">
    <location>
        <begin position="164"/>
        <end position="182"/>
    </location>
</feature>
<keyword evidence="1" id="KW-0472">Membrane</keyword>
<evidence type="ECO:0000313" key="3">
    <source>
        <dbReference type="Proteomes" id="UP000320244"/>
    </source>
</evidence>
<reference evidence="2 3" key="1">
    <citation type="submission" date="2019-05" db="EMBL/GenBank/DDBJ databases">
        <authorList>
            <person name="Lee S.D."/>
        </authorList>
    </citation>
    <scope>NUCLEOTIDE SEQUENCE [LARGE SCALE GENOMIC DNA]</scope>
    <source>
        <strain evidence="2 3">C5-26</strain>
    </source>
</reference>
<proteinExistence type="predicted"/>
<evidence type="ECO:0000256" key="1">
    <source>
        <dbReference type="SAM" id="Phobius"/>
    </source>
</evidence>
<organism evidence="2 3">
    <name type="scientific">Leekyejoonella antrihumi</name>
    <dbReference type="NCBI Taxonomy" id="1660198"/>
    <lineage>
        <taxon>Bacteria</taxon>
        <taxon>Bacillati</taxon>
        <taxon>Actinomycetota</taxon>
        <taxon>Actinomycetes</taxon>
        <taxon>Micrococcales</taxon>
        <taxon>Dermacoccaceae</taxon>
        <taxon>Leekyejoonella</taxon>
    </lineage>
</organism>
<dbReference type="EMBL" id="VCQV01000017">
    <property type="protein sequence ID" value="TWP35678.1"/>
    <property type="molecule type" value="Genomic_DNA"/>
</dbReference>
<dbReference type="AlphaFoldDB" id="A0A563DZI7"/>
<feature type="transmembrane region" description="Helical" evidence="1">
    <location>
        <begin position="32"/>
        <end position="54"/>
    </location>
</feature>
<comment type="caution">
    <text evidence="2">The sequence shown here is derived from an EMBL/GenBank/DDBJ whole genome shotgun (WGS) entry which is preliminary data.</text>
</comment>
<feature type="transmembrane region" description="Helical" evidence="1">
    <location>
        <begin position="257"/>
        <end position="277"/>
    </location>
</feature>
<evidence type="ECO:0000313" key="2">
    <source>
        <dbReference type="EMBL" id="TWP35678.1"/>
    </source>
</evidence>
<feature type="transmembrane region" description="Helical" evidence="1">
    <location>
        <begin position="283"/>
        <end position="303"/>
    </location>
</feature>